<evidence type="ECO:0000256" key="1">
    <source>
        <dbReference type="SAM" id="MobiDB-lite"/>
    </source>
</evidence>
<feature type="domain" description="UspA" evidence="2">
    <location>
        <begin position="2"/>
        <end position="157"/>
    </location>
</feature>
<dbReference type="Gene3D" id="3.40.50.620">
    <property type="entry name" value="HUPs"/>
    <property type="match status" value="1"/>
</dbReference>
<feature type="region of interest" description="Disordered" evidence="1">
    <location>
        <begin position="74"/>
        <end position="94"/>
    </location>
</feature>
<reference evidence="3 4" key="1">
    <citation type="submission" date="2017-06" db="EMBL/GenBank/DDBJ databases">
        <authorList>
            <person name="Kim H.J."/>
            <person name="Triplett B.A."/>
        </authorList>
    </citation>
    <scope>NUCLEOTIDE SEQUENCE [LARGE SCALE GENOMIC DNA]</scope>
    <source>
        <strain evidence="3 4">DSM 8800</strain>
    </source>
</reference>
<gene>
    <name evidence="3" type="ORF">SAMN06264855_10465</name>
</gene>
<organism evidence="3 4">
    <name type="scientific">Halorubrum vacuolatum</name>
    <name type="common">Natronobacterium vacuolatum</name>
    <dbReference type="NCBI Taxonomy" id="63740"/>
    <lineage>
        <taxon>Archaea</taxon>
        <taxon>Methanobacteriati</taxon>
        <taxon>Methanobacteriota</taxon>
        <taxon>Stenosarchaea group</taxon>
        <taxon>Halobacteria</taxon>
        <taxon>Halobacteriales</taxon>
        <taxon>Haloferacaceae</taxon>
        <taxon>Halorubrum</taxon>
    </lineage>
</organism>
<evidence type="ECO:0000259" key="2">
    <source>
        <dbReference type="Pfam" id="PF00582"/>
    </source>
</evidence>
<name>A0A238VTZ4_HALVU</name>
<accession>A0A238VTZ4</accession>
<dbReference type="InterPro" id="IPR006016">
    <property type="entry name" value="UspA"/>
</dbReference>
<sequence>MTVVVGVPGEDCRPEPIREAARLAVGLDEPLHVVHVRSEKRFEDRNGGEGTPTFGAVRDAAAEVAAAAFERAFDGTREETIPTDGGTVDTAGPGTVPSAVDHVGLIGDPAETIMEHGAHVDASLLVVGGTRRSPVGKAVFGDVTQDVLYGADRPVVACLEDGA</sequence>
<dbReference type="InterPro" id="IPR014729">
    <property type="entry name" value="Rossmann-like_a/b/a_fold"/>
</dbReference>
<dbReference type="OrthoDB" id="307404at2157"/>
<dbReference type="Proteomes" id="UP000198397">
    <property type="component" value="Unassembled WGS sequence"/>
</dbReference>
<protein>
    <submittedName>
        <fullName evidence="3">Nucleotide-binding universal stress protein, UspA family</fullName>
    </submittedName>
</protein>
<dbReference type="RefSeq" id="WP_089384118.1">
    <property type="nucleotide sequence ID" value="NZ_FZNQ01000004.1"/>
</dbReference>
<evidence type="ECO:0000313" key="3">
    <source>
        <dbReference type="EMBL" id="SNR37661.1"/>
    </source>
</evidence>
<dbReference type="CDD" id="cd00293">
    <property type="entry name" value="USP-like"/>
    <property type="match status" value="1"/>
</dbReference>
<evidence type="ECO:0000313" key="4">
    <source>
        <dbReference type="Proteomes" id="UP000198397"/>
    </source>
</evidence>
<dbReference type="Pfam" id="PF00582">
    <property type="entry name" value="Usp"/>
    <property type="match status" value="1"/>
</dbReference>
<dbReference type="SUPFAM" id="SSF52402">
    <property type="entry name" value="Adenine nucleotide alpha hydrolases-like"/>
    <property type="match status" value="1"/>
</dbReference>
<keyword evidence="4" id="KW-1185">Reference proteome</keyword>
<dbReference type="EMBL" id="FZNQ01000004">
    <property type="protein sequence ID" value="SNR37661.1"/>
    <property type="molecule type" value="Genomic_DNA"/>
</dbReference>
<proteinExistence type="predicted"/>
<dbReference type="AlphaFoldDB" id="A0A238VTZ4"/>